<protein>
    <submittedName>
        <fullName evidence="1">Uncharacterized protein</fullName>
    </submittedName>
</protein>
<accession>A0A8X6Y4K4</accession>
<evidence type="ECO:0000313" key="2">
    <source>
        <dbReference type="Proteomes" id="UP000886998"/>
    </source>
</evidence>
<comment type="caution">
    <text evidence="1">The sequence shown here is derived from an EMBL/GenBank/DDBJ whole genome shotgun (WGS) entry which is preliminary data.</text>
</comment>
<name>A0A8X6Y4K4_9ARAC</name>
<proteinExistence type="predicted"/>
<dbReference type="Proteomes" id="UP000886998">
    <property type="component" value="Unassembled WGS sequence"/>
</dbReference>
<keyword evidence="2" id="KW-1185">Reference proteome</keyword>
<sequence length="115" mass="13468">MINESGRGLTETFEKEKESFFLFSSIDRTSQGRAIFACYFLLSIFLTSRPDSSKRRRETGFHNFMFERGLAAVWKRKDEKNMKIGFSLVFAQLKYKPKNEQFSKPLPSTWILSCC</sequence>
<reference evidence="1" key="1">
    <citation type="submission" date="2020-08" db="EMBL/GenBank/DDBJ databases">
        <title>Multicomponent nature underlies the extraordinary mechanical properties of spider dragline silk.</title>
        <authorList>
            <person name="Kono N."/>
            <person name="Nakamura H."/>
            <person name="Mori M."/>
            <person name="Yoshida Y."/>
            <person name="Ohtoshi R."/>
            <person name="Malay A.D."/>
            <person name="Moran D.A.P."/>
            <person name="Tomita M."/>
            <person name="Numata K."/>
            <person name="Arakawa K."/>
        </authorList>
    </citation>
    <scope>NUCLEOTIDE SEQUENCE</scope>
</reference>
<dbReference type="EMBL" id="BMAV01015405">
    <property type="protein sequence ID" value="GFY64794.1"/>
    <property type="molecule type" value="Genomic_DNA"/>
</dbReference>
<gene>
    <name evidence="1" type="ORF">TNIN_233941</name>
</gene>
<evidence type="ECO:0000313" key="1">
    <source>
        <dbReference type="EMBL" id="GFY64794.1"/>
    </source>
</evidence>
<dbReference type="AlphaFoldDB" id="A0A8X6Y4K4"/>
<organism evidence="1 2">
    <name type="scientific">Trichonephila inaurata madagascariensis</name>
    <dbReference type="NCBI Taxonomy" id="2747483"/>
    <lineage>
        <taxon>Eukaryota</taxon>
        <taxon>Metazoa</taxon>
        <taxon>Ecdysozoa</taxon>
        <taxon>Arthropoda</taxon>
        <taxon>Chelicerata</taxon>
        <taxon>Arachnida</taxon>
        <taxon>Araneae</taxon>
        <taxon>Araneomorphae</taxon>
        <taxon>Entelegynae</taxon>
        <taxon>Araneoidea</taxon>
        <taxon>Nephilidae</taxon>
        <taxon>Trichonephila</taxon>
        <taxon>Trichonephila inaurata</taxon>
    </lineage>
</organism>